<gene>
    <name evidence="2" type="ORF">SAMN02745702_01168</name>
</gene>
<dbReference type="Proteomes" id="UP000189733">
    <property type="component" value="Unassembled WGS sequence"/>
</dbReference>
<dbReference type="SUPFAM" id="SSF54913">
    <property type="entry name" value="GlnB-like"/>
    <property type="match status" value="1"/>
</dbReference>
<evidence type="ECO:0000256" key="1">
    <source>
        <dbReference type="ARBA" id="ARBA00010554"/>
    </source>
</evidence>
<dbReference type="EMBL" id="FUYA01000003">
    <property type="protein sequence ID" value="SKA69597.1"/>
    <property type="molecule type" value="Genomic_DNA"/>
</dbReference>
<evidence type="ECO:0000313" key="2">
    <source>
        <dbReference type="EMBL" id="SKA69597.1"/>
    </source>
</evidence>
<organism evidence="2 3">
    <name type="scientific">Desulfobaculum bizertense DSM 18034</name>
    <dbReference type="NCBI Taxonomy" id="1121442"/>
    <lineage>
        <taxon>Bacteria</taxon>
        <taxon>Pseudomonadati</taxon>
        <taxon>Thermodesulfobacteriota</taxon>
        <taxon>Desulfovibrionia</taxon>
        <taxon>Desulfovibrionales</taxon>
        <taxon>Desulfovibrionaceae</taxon>
        <taxon>Desulfobaculum</taxon>
    </lineage>
</organism>
<dbReference type="Pfam" id="PF02641">
    <property type="entry name" value="DUF190"/>
    <property type="match status" value="1"/>
</dbReference>
<dbReference type="OrthoDB" id="7559118at2"/>
<proteinExistence type="inferred from homology"/>
<dbReference type="RefSeq" id="WP_159445928.1">
    <property type="nucleotide sequence ID" value="NZ_FUYA01000003.1"/>
</dbReference>
<keyword evidence="3" id="KW-1185">Reference proteome</keyword>
<dbReference type="InterPro" id="IPR011322">
    <property type="entry name" value="N-reg_PII-like_a/b"/>
</dbReference>
<reference evidence="2 3" key="1">
    <citation type="submission" date="2017-02" db="EMBL/GenBank/DDBJ databases">
        <authorList>
            <person name="Peterson S.W."/>
        </authorList>
    </citation>
    <scope>NUCLEOTIDE SEQUENCE [LARGE SCALE GENOMIC DNA]</scope>
    <source>
        <strain evidence="2 3">DSM 18034</strain>
    </source>
</reference>
<dbReference type="Gene3D" id="3.30.70.120">
    <property type="match status" value="1"/>
</dbReference>
<protein>
    <submittedName>
        <fullName evidence="2">PII-like signaling protein</fullName>
    </submittedName>
</protein>
<name>A0A1T4VXD8_9BACT</name>
<comment type="similarity">
    <text evidence="1">Belongs to the UPF0166 family.</text>
</comment>
<dbReference type="AlphaFoldDB" id="A0A1T4VXD8"/>
<dbReference type="InterPro" id="IPR003793">
    <property type="entry name" value="UPF0166"/>
</dbReference>
<dbReference type="InterPro" id="IPR015867">
    <property type="entry name" value="N-reg_PII/ATP_PRibTrfase_C"/>
</dbReference>
<accession>A0A1T4VXD8</accession>
<evidence type="ECO:0000313" key="3">
    <source>
        <dbReference type="Proteomes" id="UP000189733"/>
    </source>
</evidence>
<sequence>MSHLHDISQHEIGRLRIYMTRGDSVPAAGWKKFFGTPLFRHLVNLAQKDGILHATTHSTPYGFAQGKNVSEQHPEYSKKCAVLYVELTAERQQLEEFVKAHGELLQDKEMTYKHMERWKLASASQSLRQISVPAEL</sequence>